<feature type="region of interest" description="Disordered" evidence="1">
    <location>
        <begin position="549"/>
        <end position="587"/>
    </location>
</feature>
<organism evidence="3 4">
    <name type="scientific">Coprococcus eutactus</name>
    <dbReference type="NCBI Taxonomy" id="33043"/>
    <lineage>
        <taxon>Bacteria</taxon>
        <taxon>Bacillati</taxon>
        <taxon>Bacillota</taxon>
        <taxon>Clostridia</taxon>
        <taxon>Lachnospirales</taxon>
        <taxon>Lachnospiraceae</taxon>
        <taxon>Coprococcus</taxon>
    </lineage>
</organism>
<dbReference type="PANTHER" id="PTHR35788:SF1">
    <property type="entry name" value="EXPORTED PROTEIN"/>
    <property type="match status" value="1"/>
</dbReference>
<evidence type="ECO:0000313" key="3">
    <source>
        <dbReference type="EMBL" id="RGS44072.1"/>
    </source>
</evidence>
<reference evidence="3 4" key="1">
    <citation type="submission" date="2018-08" db="EMBL/GenBank/DDBJ databases">
        <title>A genome reference for cultivated species of the human gut microbiota.</title>
        <authorList>
            <person name="Zou Y."/>
            <person name="Xue W."/>
            <person name="Luo G."/>
        </authorList>
    </citation>
    <scope>NUCLEOTIDE SEQUENCE [LARGE SCALE GENOMIC DNA]</scope>
    <source>
        <strain evidence="3 4">AF22-21</strain>
    </source>
</reference>
<dbReference type="InterPro" id="IPR052913">
    <property type="entry name" value="Glycopeptide_resist_protein"/>
</dbReference>
<feature type="region of interest" description="Disordered" evidence="1">
    <location>
        <begin position="1"/>
        <end position="36"/>
    </location>
</feature>
<comment type="caution">
    <text evidence="3">The sequence shown here is derived from an EMBL/GenBank/DDBJ whole genome shotgun (WGS) entry which is preliminary data.</text>
</comment>
<keyword evidence="2" id="KW-1133">Transmembrane helix</keyword>
<dbReference type="EMBL" id="QRVK01000002">
    <property type="protein sequence ID" value="RGS44072.1"/>
    <property type="molecule type" value="Genomic_DNA"/>
</dbReference>
<evidence type="ECO:0000256" key="2">
    <source>
        <dbReference type="SAM" id="Phobius"/>
    </source>
</evidence>
<feature type="compositionally biased region" description="Acidic residues" evidence="1">
    <location>
        <begin position="573"/>
        <end position="587"/>
    </location>
</feature>
<dbReference type="Pfam" id="PF04294">
    <property type="entry name" value="VanW"/>
    <property type="match status" value="1"/>
</dbReference>
<accession>A0A412IVB8</accession>
<feature type="transmembrane region" description="Helical" evidence="2">
    <location>
        <begin position="50"/>
        <end position="72"/>
    </location>
</feature>
<dbReference type="InterPro" id="IPR007391">
    <property type="entry name" value="Vancomycin_resist_VanW"/>
</dbReference>
<dbReference type="OrthoDB" id="9797191at2"/>
<sequence>MEDRRPRNSGNKPVRPANDSRKRGGMTDSQRMELQRMRTRRQKLQRQYKIVSWILTGIFVVILYAVICLIIGNRKFYDKTSINGIDVGKMKPTEAARLVSNQYDRDYSSASVRIELNGQRYTLNISEVLDRDSYSSVKDIQDRTHRFWIRGYGFLKSKIGGTDYNIYPEIGDAQKLKKLVESSDIMKADLSREDGYKIDNDKLILTKGKGSYAVDVDKLVRTISRQTGKGDYDTVIKCPEKQSDVDMDALYEKIHCEPQDPTLDPDDDYKVIEAKDGVDFDLDAAKMALSGAKTGEKVAIPLVLTSADLTTAEYEKLLFRDQISSYSTEVDGSDNRKTNVKLAAQYCDGTILMPGESFSYNLGVGELTEERGFLPGPSYADGESVLDMGGGICQVSSTLYMACLYANLEIDERHCHPYPASYVPAGLDATVAWGGCDFVFTNDTDYPIKITTTYDGYSTSCTIWGTVTEPFSVELYTETLETEPYETKYELDKSLGKDEQILDTTGIEGLTIQSYRRVYDGEGNVISDNPEAVSVYSVRDEVYKVGKLPKKAKTDDKSGDKTTDDSGEKTESDYDEDSEESSTSEQL</sequence>
<keyword evidence="2" id="KW-0812">Transmembrane</keyword>
<dbReference type="PANTHER" id="PTHR35788">
    <property type="entry name" value="EXPORTED PROTEIN-RELATED"/>
    <property type="match status" value="1"/>
</dbReference>
<feature type="compositionally biased region" description="Basic and acidic residues" evidence="1">
    <location>
        <begin position="552"/>
        <end position="572"/>
    </location>
</feature>
<name>A0A412IVB8_9FIRM</name>
<evidence type="ECO:0000313" key="4">
    <source>
        <dbReference type="Proteomes" id="UP000283295"/>
    </source>
</evidence>
<evidence type="ECO:0000256" key="1">
    <source>
        <dbReference type="SAM" id="MobiDB-lite"/>
    </source>
</evidence>
<proteinExistence type="predicted"/>
<protein>
    <submittedName>
        <fullName evidence="3">Vancomycin resistance protein</fullName>
    </submittedName>
</protein>
<dbReference type="AlphaFoldDB" id="A0A412IVB8"/>
<gene>
    <name evidence="3" type="ORF">DWX94_01390</name>
</gene>
<dbReference type="Proteomes" id="UP000283295">
    <property type="component" value="Unassembled WGS sequence"/>
</dbReference>
<keyword evidence="2" id="KW-0472">Membrane</keyword>